<dbReference type="InterPro" id="IPR045860">
    <property type="entry name" value="Snake_toxin-like_sf"/>
</dbReference>
<dbReference type="Ensembl" id="ENSCSAVT00000019806.1">
    <property type="protein sequence ID" value="ENSCSAVP00000019594.1"/>
    <property type="gene ID" value="ENSCSAVG00000011485.1"/>
</dbReference>
<proteinExistence type="predicted"/>
<name>H2ZPS8_CIOSA</name>
<reference evidence="7" key="1">
    <citation type="submission" date="2003-08" db="EMBL/GenBank/DDBJ databases">
        <authorList>
            <person name="Birren B."/>
            <person name="Nusbaum C."/>
            <person name="Abebe A."/>
            <person name="Abouelleil A."/>
            <person name="Adekoya E."/>
            <person name="Ait-zahra M."/>
            <person name="Allen N."/>
            <person name="Allen T."/>
            <person name="An P."/>
            <person name="Anderson M."/>
            <person name="Anderson S."/>
            <person name="Arachchi H."/>
            <person name="Armbruster J."/>
            <person name="Bachantsang P."/>
            <person name="Baldwin J."/>
            <person name="Barry A."/>
            <person name="Bayul T."/>
            <person name="Blitshsteyn B."/>
            <person name="Bloom T."/>
            <person name="Blye J."/>
            <person name="Boguslavskiy L."/>
            <person name="Borowsky M."/>
            <person name="Boukhgalter B."/>
            <person name="Brunache A."/>
            <person name="Butler J."/>
            <person name="Calixte N."/>
            <person name="Calvo S."/>
            <person name="Camarata J."/>
            <person name="Campo K."/>
            <person name="Chang J."/>
            <person name="Cheshatsang Y."/>
            <person name="Citroen M."/>
            <person name="Collymore A."/>
            <person name="Considine T."/>
            <person name="Cook A."/>
            <person name="Cooke P."/>
            <person name="Corum B."/>
            <person name="Cuomo C."/>
            <person name="David R."/>
            <person name="Dawoe T."/>
            <person name="Degray S."/>
            <person name="Dodge S."/>
            <person name="Dooley K."/>
            <person name="Dorje P."/>
            <person name="Dorjee K."/>
            <person name="Dorris L."/>
            <person name="Duffey N."/>
            <person name="Dupes A."/>
            <person name="Elkins T."/>
            <person name="Engels R."/>
            <person name="Erickson J."/>
            <person name="Farina A."/>
            <person name="Faro S."/>
            <person name="Ferreira P."/>
            <person name="Fischer H."/>
            <person name="Fitzgerald M."/>
            <person name="Foley K."/>
            <person name="Gage D."/>
            <person name="Galagan J."/>
            <person name="Gearin G."/>
            <person name="Gnerre S."/>
            <person name="Gnirke A."/>
            <person name="Goyette A."/>
            <person name="Graham J."/>
            <person name="Grandbois E."/>
            <person name="Gyaltsen K."/>
            <person name="Hafez N."/>
            <person name="Hagopian D."/>
            <person name="Hagos B."/>
            <person name="Hall J."/>
            <person name="Hatcher B."/>
            <person name="Heller A."/>
            <person name="Higgins H."/>
            <person name="Honan T."/>
            <person name="Horn A."/>
            <person name="Houde N."/>
            <person name="Hughes L."/>
            <person name="Hulme W."/>
            <person name="Husby E."/>
            <person name="Iliev I."/>
            <person name="Jaffe D."/>
            <person name="Jones C."/>
            <person name="Kamal M."/>
            <person name="Kamat A."/>
            <person name="Kamvysselis M."/>
            <person name="Karlsson E."/>
            <person name="Kells C."/>
            <person name="Kieu A."/>
            <person name="Kisner P."/>
            <person name="Kodira C."/>
            <person name="Kulbokas E."/>
            <person name="Labutti K."/>
            <person name="Lama D."/>
            <person name="Landers T."/>
            <person name="Leger J."/>
            <person name="Levine S."/>
            <person name="Lewis D."/>
            <person name="Lewis T."/>
            <person name="Lindblad-toh K."/>
            <person name="Liu X."/>
            <person name="Lokyitsang T."/>
            <person name="Lokyitsang Y."/>
            <person name="Lucien O."/>
            <person name="Lui A."/>
            <person name="Ma L.J."/>
            <person name="Mabbitt R."/>
            <person name="Macdonald J."/>
            <person name="Maclean C."/>
            <person name="Major J."/>
            <person name="Manning J."/>
            <person name="Marabella R."/>
            <person name="Maru K."/>
            <person name="Matthews C."/>
            <person name="Mauceli E."/>
            <person name="Mccarthy M."/>
            <person name="Mcdonough S."/>
            <person name="Mcghee T."/>
            <person name="Meldrim J."/>
            <person name="Meneus L."/>
            <person name="Mesirov J."/>
            <person name="Mihalev A."/>
            <person name="Mihova T."/>
            <person name="Mikkelsen T."/>
            <person name="Mlenga V."/>
            <person name="Moru K."/>
            <person name="Mozes J."/>
            <person name="Mulrain L."/>
            <person name="Munson G."/>
            <person name="Naylor J."/>
            <person name="Newes C."/>
            <person name="Nguyen C."/>
            <person name="Nguyen N."/>
            <person name="Nguyen T."/>
            <person name="Nicol R."/>
            <person name="Nielsen C."/>
            <person name="Nizzari M."/>
            <person name="Norbu C."/>
            <person name="Norbu N."/>
            <person name="O'donnell P."/>
            <person name="Okoawo O."/>
            <person name="O'leary S."/>
            <person name="Omotosho B."/>
            <person name="O'neill K."/>
            <person name="Osman S."/>
            <person name="Parker S."/>
            <person name="Perrin D."/>
            <person name="Phunkhang P."/>
            <person name="Piqani B."/>
            <person name="Purcell S."/>
            <person name="Rachupka T."/>
            <person name="Ramasamy U."/>
            <person name="Rameau R."/>
            <person name="Ray V."/>
            <person name="Raymond C."/>
            <person name="Retta R."/>
            <person name="Richardson S."/>
            <person name="Rise C."/>
            <person name="Rodriguez J."/>
            <person name="Rogers J."/>
            <person name="Rogov P."/>
            <person name="Rutman M."/>
            <person name="Schupbach R."/>
            <person name="Seaman C."/>
            <person name="Settipalli S."/>
            <person name="Sharpe T."/>
            <person name="Sheridan J."/>
            <person name="Sherpa N."/>
            <person name="Shi J."/>
            <person name="Smirnov S."/>
            <person name="Smith C."/>
            <person name="Sougnez C."/>
            <person name="Spencer B."/>
            <person name="Stalker J."/>
            <person name="Stange-thomann N."/>
            <person name="Stavropoulos S."/>
            <person name="Stetson K."/>
            <person name="Stone C."/>
            <person name="Stone S."/>
            <person name="Stubbs M."/>
            <person name="Talamas J."/>
            <person name="Tchuinga P."/>
            <person name="Tenzing P."/>
            <person name="Tesfaye S."/>
            <person name="Theodore J."/>
            <person name="Thoulutsang Y."/>
            <person name="Topham K."/>
            <person name="Towey S."/>
            <person name="Tsamla T."/>
            <person name="Tsomo N."/>
            <person name="Vallee D."/>
            <person name="Vassiliev H."/>
            <person name="Venkataraman V."/>
            <person name="Vinson J."/>
            <person name="Vo A."/>
            <person name="Wade C."/>
            <person name="Wang S."/>
            <person name="Wangchuk T."/>
            <person name="Wangdi T."/>
            <person name="Whittaker C."/>
            <person name="Wilkinson J."/>
            <person name="Wu Y."/>
            <person name="Wyman D."/>
            <person name="Yadav S."/>
            <person name="Yang S."/>
            <person name="Yang X."/>
            <person name="Yeager S."/>
            <person name="Yee E."/>
            <person name="Young G."/>
            <person name="Zainoun J."/>
            <person name="Zembeck L."/>
            <person name="Zimmer A."/>
            <person name="Zody M."/>
            <person name="Lander E."/>
        </authorList>
    </citation>
    <scope>NUCLEOTIDE SEQUENCE [LARGE SCALE GENOMIC DNA]</scope>
</reference>
<dbReference type="Gene3D" id="3.40.50.410">
    <property type="entry name" value="von Willebrand factor, type A domain"/>
    <property type="match status" value="1"/>
</dbReference>
<protein>
    <recommendedName>
        <fullName evidence="8">Sushi domain-containing protein</fullName>
    </recommendedName>
</protein>
<dbReference type="Pfam" id="PF00084">
    <property type="entry name" value="Sushi"/>
    <property type="match status" value="1"/>
</dbReference>
<dbReference type="PANTHER" id="PTHR24020">
    <property type="entry name" value="COLLAGEN ALPHA"/>
    <property type="match status" value="1"/>
</dbReference>
<dbReference type="Pfam" id="PF00092">
    <property type="entry name" value="VWA"/>
    <property type="match status" value="1"/>
</dbReference>
<dbReference type="CDD" id="cd00033">
    <property type="entry name" value="CCP"/>
    <property type="match status" value="1"/>
</dbReference>
<dbReference type="SUPFAM" id="SSF57535">
    <property type="entry name" value="Complement control module/SCR domain"/>
    <property type="match status" value="1"/>
</dbReference>
<dbReference type="HOGENOM" id="CLU_008905_3_0_1"/>
<dbReference type="Proteomes" id="UP000007875">
    <property type="component" value="Unassembled WGS sequence"/>
</dbReference>
<keyword evidence="7" id="KW-1185">Reference proteome</keyword>
<evidence type="ECO:0000313" key="7">
    <source>
        <dbReference type="Proteomes" id="UP000007875"/>
    </source>
</evidence>
<comment type="caution">
    <text evidence="2">Lacks conserved residue(s) required for the propagation of feature annotation.</text>
</comment>
<dbReference type="InParanoid" id="H2ZPS8"/>
<dbReference type="FunCoup" id="H2ZPS8">
    <property type="interactions" value="1"/>
</dbReference>
<evidence type="ECO:0000313" key="6">
    <source>
        <dbReference type="Ensembl" id="ENSCSAVP00000019594.1"/>
    </source>
</evidence>
<dbReference type="AlphaFoldDB" id="H2ZPS8"/>
<keyword evidence="2" id="KW-0768">Sushi</keyword>
<reference evidence="6" key="3">
    <citation type="submission" date="2025-09" db="UniProtKB">
        <authorList>
            <consortium name="Ensembl"/>
        </authorList>
    </citation>
    <scope>IDENTIFICATION</scope>
</reference>
<feature type="domain" description="VWFA" evidence="4">
    <location>
        <begin position="183"/>
        <end position="369"/>
    </location>
</feature>
<feature type="domain" description="Sushi" evidence="5">
    <location>
        <begin position="118"/>
        <end position="180"/>
    </location>
</feature>
<dbReference type="InterPro" id="IPR036465">
    <property type="entry name" value="vWFA_dom_sf"/>
</dbReference>
<accession>H2ZPS8</accession>
<dbReference type="CDD" id="cd23539">
    <property type="entry name" value="TFP_LU_ECD_CinHb4_like"/>
    <property type="match status" value="1"/>
</dbReference>
<evidence type="ECO:0000256" key="1">
    <source>
        <dbReference type="ARBA" id="ARBA00023157"/>
    </source>
</evidence>
<dbReference type="InterPro" id="IPR000436">
    <property type="entry name" value="Sushi_SCR_CCP_dom"/>
</dbReference>
<reference evidence="6" key="2">
    <citation type="submission" date="2025-08" db="UniProtKB">
        <authorList>
            <consortium name="Ensembl"/>
        </authorList>
    </citation>
    <scope>IDENTIFICATION</scope>
</reference>
<dbReference type="STRING" id="51511.ENSCSAVP00000019594"/>
<evidence type="ECO:0000256" key="2">
    <source>
        <dbReference type="PROSITE-ProRule" id="PRU00302"/>
    </source>
</evidence>
<evidence type="ECO:0000256" key="3">
    <source>
        <dbReference type="SAM" id="SignalP"/>
    </source>
</evidence>
<evidence type="ECO:0008006" key="8">
    <source>
        <dbReference type="Google" id="ProtNLM"/>
    </source>
</evidence>
<dbReference type="InterPro" id="IPR002035">
    <property type="entry name" value="VWF_A"/>
</dbReference>
<dbReference type="PANTHER" id="PTHR24020:SF84">
    <property type="entry name" value="VWFA DOMAIN-CONTAINING PROTEIN"/>
    <property type="match status" value="1"/>
</dbReference>
<dbReference type="SUPFAM" id="SSF57302">
    <property type="entry name" value="Snake toxin-like"/>
    <property type="match status" value="1"/>
</dbReference>
<organism evidence="6 7">
    <name type="scientific">Ciona savignyi</name>
    <name type="common">Pacific transparent sea squirt</name>
    <dbReference type="NCBI Taxonomy" id="51511"/>
    <lineage>
        <taxon>Eukaryota</taxon>
        <taxon>Metazoa</taxon>
        <taxon>Chordata</taxon>
        <taxon>Tunicata</taxon>
        <taxon>Ascidiacea</taxon>
        <taxon>Phlebobranchia</taxon>
        <taxon>Cionidae</taxon>
        <taxon>Ciona</taxon>
    </lineage>
</organism>
<dbReference type="InterPro" id="IPR050525">
    <property type="entry name" value="ECM_Assembly_Org"/>
</dbReference>
<keyword evidence="3" id="KW-0732">Signal</keyword>
<feature type="signal peptide" evidence="3">
    <location>
        <begin position="1"/>
        <end position="18"/>
    </location>
</feature>
<dbReference type="InterPro" id="IPR035976">
    <property type="entry name" value="Sushi/SCR/CCP_sf"/>
</dbReference>
<feature type="chain" id="PRO_5003579403" description="Sushi domain-containing protein" evidence="3">
    <location>
        <begin position="19"/>
        <end position="386"/>
    </location>
</feature>
<evidence type="ECO:0000259" key="4">
    <source>
        <dbReference type="PROSITE" id="PS50234"/>
    </source>
</evidence>
<dbReference type="GeneTree" id="ENSGT00940000164806"/>
<sequence>MKLLIFFVAATAVGYASGLQCLTCQGNSIADCDKKAVLTTCFSGQNACETVVRRTGKSYHVIKQCKQPQACLNNKKQNSYPSGPSTQCNSNQQNSFCTCCCNSDKCNRGDLKCNLEPGTCAKHPAVFSHGDFSCSNNNLEGSTCEFSCTGDNYAIYPAGNQTTTCLGDGQWNQPAPCCARPCPPYFLYDSVTMFHSSFPELAQQKFDFGSAVGNMTVAAPDALQLSAFQFSGEPHVDSLMSFKQLGDRNAERRLVTNGHNKNTADGKTNIGAALRYAKDVVLTPEMGVRDSRVPKMIRISTDANSDDDAVSVARQLRAEGILIYIVAYEPPTGTLDLKQFYDIVGDRNHLMVIKDNNTEEARKKFTEDIISHFCQNPCDHVLHEHI</sequence>
<dbReference type="Gene3D" id="2.10.70.10">
    <property type="entry name" value="Complement Module, domain 1"/>
    <property type="match status" value="1"/>
</dbReference>
<evidence type="ECO:0000259" key="5">
    <source>
        <dbReference type="PROSITE" id="PS50923"/>
    </source>
</evidence>
<dbReference type="PROSITE" id="PS50234">
    <property type="entry name" value="VWFA"/>
    <property type="match status" value="1"/>
</dbReference>
<dbReference type="PROSITE" id="PS50923">
    <property type="entry name" value="SUSHI"/>
    <property type="match status" value="1"/>
</dbReference>
<dbReference type="SUPFAM" id="SSF53300">
    <property type="entry name" value="vWA-like"/>
    <property type="match status" value="1"/>
</dbReference>
<keyword evidence="1" id="KW-1015">Disulfide bond</keyword>